<gene>
    <name evidence="6" type="ORF">DFP96_101450</name>
</gene>
<dbReference type="PANTHER" id="PTHR34216:SF3">
    <property type="entry name" value="POLY-BETA-1,6-N-ACETYL-D-GLUCOSAMINE N-DEACETYLASE"/>
    <property type="match status" value="1"/>
</dbReference>
<comment type="subcellular location">
    <subcellularLocation>
        <location evidence="1">Secreted</location>
    </subcellularLocation>
</comment>
<feature type="signal peptide" evidence="4">
    <location>
        <begin position="1"/>
        <end position="18"/>
    </location>
</feature>
<evidence type="ECO:0000313" key="6">
    <source>
        <dbReference type="EMBL" id="TDR55513.1"/>
    </source>
</evidence>
<evidence type="ECO:0000259" key="5">
    <source>
        <dbReference type="PROSITE" id="PS51677"/>
    </source>
</evidence>
<dbReference type="SUPFAM" id="SSF88713">
    <property type="entry name" value="Glycoside hydrolase/deacetylase"/>
    <property type="match status" value="1"/>
</dbReference>
<comment type="caution">
    <text evidence="6">The sequence shown here is derived from an EMBL/GenBank/DDBJ whole genome shotgun (WGS) entry which is preliminary data.</text>
</comment>
<name>A0A4R6ZS11_9LIST</name>
<evidence type="ECO:0000313" key="7">
    <source>
        <dbReference type="Proteomes" id="UP000295558"/>
    </source>
</evidence>
<evidence type="ECO:0000256" key="3">
    <source>
        <dbReference type="SAM" id="MobiDB-lite"/>
    </source>
</evidence>
<proteinExistence type="predicted"/>
<dbReference type="CDD" id="cd10918">
    <property type="entry name" value="CE4_NodB_like_5s_6s"/>
    <property type="match status" value="1"/>
</dbReference>
<evidence type="ECO:0000256" key="4">
    <source>
        <dbReference type="SAM" id="SignalP"/>
    </source>
</evidence>
<organism evidence="6 7">
    <name type="scientific">Listeria rocourtiae</name>
    <dbReference type="NCBI Taxonomy" id="647910"/>
    <lineage>
        <taxon>Bacteria</taxon>
        <taxon>Bacillati</taxon>
        <taxon>Bacillota</taxon>
        <taxon>Bacilli</taxon>
        <taxon>Bacillales</taxon>
        <taxon>Listeriaceae</taxon>
        <taxon>Listeria</taxon>
    </lineage>
</organism>
<feature type="region of interest" description="Disordered" evidence="3">
    <location>
        <begin position="25"/>
        <end position="48"/>
    </location>
</feature>
<dbReference type="Gene3D" id="3.20.20.370">
    <property type="entry name" value="Glycoside hydrolase/deacetylase"/>
    <property type="match status" value="1"/>
</dbReference>
<dbReference type="AlphaFoldDB" id="A0A4R6ZS11"/>
<dbReference type="Pfam" id="PF01522">
    <property type="entry name" value="Polysacc_deac_1"/>
    <property type="match status" value="1"/>
</dbReference>
<reference evidence="6 7" key="1">
    <citation type="submission" date="2019-03" db="EMBL/GenBank/DDBJ databases">
        <title>Genomic Encyclopedia of Type Strains, Phase III (KMG-III): the genomes of soil and plant-associated and newly described type strains.</title>
        <authorList>
            <person name="Whitman W."/>
        </authorList>
    </citation>
    <scope>NUCLEOTIDE SEQUENCE [LARGE SCALE GENOMIC DNA]</scope>
    <source>
        <strain evidence="6 7">CECT 7972</strain>
    </source>
</reference>
<sequence length="272" mass="30647">MKQYVRIICAILCCLVIAGCGPNEVKTSEQTQEPQKNPAPVVKAEKKPAQIGRDINPETLQIPVLMYHSINSNVKNNLITPPNEFEEQMKWLVDNDYHTLTLASLTEMLKTGQGVPDKPVVITFDDGYQDNYTNAYPILKKYGLKANIFVITDKIAKNNHFDEVALKEMSDYGLEMDSHTVHHFELNTLSYDEQLRELKDSKATLERLTDKKVNSICYPVGRYNEDTVRAAEASGYAMGFTTESGKANKNKGMYTLPRVRMVPGMSMESAVK</sequence>
<feature type="domain" description="NodB homology" evidence="5">
    <location>
        <begin position="118"/>
        <end position="272"/>
    </location>
</feature>
<dbReference type="STRING" id="1265846.PROCOU_06318"/>
<dbReference type="PROSITE" id="PS51677">
    <property type="entry name" value="NODB"/>
    <property type="match status" value="1"/>
</dbReference>
<dbReference type="RefSeq" id="WP_166666076.1">
    <property type="nucleotide sequence ID" value="NZ_SNZK01000001.1"/>
</dbReference>
<accession>A0A4R6ZS11</accession>
<dbReference type="Proteomes" id="UP000295558">
    <property type="component" value="Unassembled WGS sequence"/>
</dbReference>
<keyword evidence="2 4" id="KW-0732">Signal</keyword>
<dbReference type="GO" id="GO:0016810">
    <property type="term" value="F:hydrolase activity, acting on carbon-nitrogen (but not peptide) bonds"/>
    <property type="evidence" value="ECO:0007669"/>
    <property type="project" value="InterPro"/>
</dbReference>
<evidence type="ECO:0000256" key="2">
    <source>
        <dbReference type="ARBA" id="ARBA00022729"/>
    </source>
</evidence>
<keyword evidence="7" id="KW-1185">Reference proteome</keyword>
<dbReference type="EMBL" id="SNZK01000001">
    <property type="protein sequence ID" value="TDR55513.1"/>
    <property type="molecule type" value="Genomic_DNA"/>
</dbReference>
<dbReference type="GO" id="GO:0005576">
    <property type="term" value="C:extracellular region"/>
    <property type="evidence" value="ECO:0007669"/>
    <property type="project" value="UniProtKB-SubCell"/>
</dbReference>
<dbReference type="GO" id="GO:0005975">
    <property type="term" value="P:carbohydrate metabolic process"/>
    <property type="evidence" value="ECO:0007669"/>
    <property type="project" value="InterPro"/>
</dbReference>
<dbReference type="InterPro" id="IPR002509">
    <property type="entry name" value="NODB_dom"/>
</dbReference>
<protein>
    <submittedName>
        <fullName evidence="6">Polysaccharide deacetylase</fullName>
    </submittedName>
</protein>
<dbReference type="PROSITE" id="PS51257">
    <property type="entry name" value="PROKAR_LIPOPROTEIN"/>
    <property type="match status" value="1"/>
</dbReference>
<dbReference type="InterPro" id="IPR051398">
    <property type="entry name" value="Polysacch_Deacetylase"/>
</dbReference>
<dbReference type="PANTHER" id="PTHR34216">
    <property type="match status" value="1"/>
</dbReference>
<feature type="chain" id="PRO_5038466598" evidence="4">
    <location>
        <begin position="19"/>
        <end position="272"/>
    </location>
</feature>
<dbReference type="InterPro" id="IPR011330">
    <property type="entry name" value="Glyco_hydro/deAcase_b/a-brl"/>
</dbReference>
<evidence type="ECO:0000256" key="1">
    <source>
        <dbReference type="ARBA" id="ARBA00004613"/>
    </source>
</evidence>